<dbReference type="AlphaFoldDB" id="A0A2P2MIM5"/>
<proteinExistence type="predicted"/>
<evidence type="ECO:0000256" key="1">
    <source>
        <dbReference type="SAM" id="MobiDB-lite"/>
    </source>
</evidence>
<reference evidence="2" key="1">
    <citation type="submission" date="2018-02" db="EMBL/GenBank/DDBJ databases">
        <title>Rhizophora mucronata_Transcriptome.</title>
        <authorList>
            <person name="Meera S.P."/>
            <person name="Sreeshan A."/>
            <person name="Augustine A."/>
        </authorList>
    </citation>
    <scope>NUCLEOTIDE SEQUENCE</scope>
    <source>
        <tissue evidence="2">Leaf</tissue>
    </source>
</reference>
<organism evidence="2">
    <name type="scientific">Rhizophora mucronata</name>
    <name type="common">Asiatic mangrove</name>
    <dbReference type="NCBI Taxonomy" id="61149"/>
    <lineage>
        <taxon>Eukaryota</taxon>
        <taxon>Viridiplantae</taxon>
        <taxon>Streptophyta</taxon>
        <taxon>Embryophyta</taxon>
        <taxon>Tracheophyta</taxon>
        <taxon>Spermatophyta</taxon>
        <taxon>Magnoliopsida</taxon>
        <taxon>eudicotyledons</taxon>
        <taxon>Gunneridae</taxon>
        <taxon>Pentapetalae</taxon>
        <taxon>rosids</taxon>
        <taxon>fabids</taxon>
        <taxon>Malpighiales</taxon>
        <taxon>Rhizophoraceae</taxon>
        <taxon>Rhizophora</taxon>
    </lineage>
</organism>
<sequence length="148" mass="16247">MFTADSVLPVLSFPKYSTLSAFSMFAIDLSFSWFSFPIYGIQKQLLAAKALSEEEISNKASMSGNAKSLKYSSVSTQIFPPLDRSLAREDFLSAPECDFLCLFLESDGFNKLANPLGKVETLKTPELEDPGPSSVTSNGERSHKAFRA</sequence>
<protein>
    <submittedName>
        <fullName evidence="2">Uncharacterized protein LOC105112345 isoform X7</fullName>
    </submittedName>
</protein>
<accession>A0A2P2MIM5</accession>
<feature type="region of interest" description="Disordered" evidence="1">
    <location>
        <begin position="120"/>
        <end position="148"/>
    </location>
</feature>
<dbReference type="EMBL" id="GGEC01049594">
    <property type="protein sequence ID" value="MBX30078.1"/>
    <property type="molecule type" value="Transcribed_RNA"/>
</dbReference>
<name>A0A2P2MIM5_RHIMU</name>
<evidence type="ECO:0000313" key="2">
    <source>
        <dbReference type="EMBL" id="MBX30078.1"/>
    </source>
</evidence>